<name>A0A1Y6EX16_9GAMM</name>
<dbReference type="PANTHER" id="PTHR11236:SF50">
    <property type="entry name" value="AMINODEOXYCHORISMATE SYNTHASE COMPONENT 1"/>
    <property type="match status" value="1"/>
</dbReference>
<dbReference type="PANTHER" id="PTHR11236">
    <property type="entry name" value="AMINOBENZOATE/ANTHRANILATE SYNTHASE"/>
    <property type="match status" value="1"/>
</dbReference>
<keyword evidence="2" id="KW-0808">Transferase</keyword>
<dbReference type="EMBL" id="FXWH01000001">
    <property type="protein sequence ID" value="SMQ67214.1"/>
    <property type="molecule type" value="Genomic_DNA"/>
</dbReference>
<dbReference type="EC" id="2.6.1.85" evidence="1"/>
<dbReference type="InterPro" id="IPR005802">
    <property type="entry name" value="ADC_synth_comp_1"/>
</dbReference>
<dbReference type="Pfam" id="PF00425">
    <property type="entry name" value="Chorismate_bind"/>
    <property type="match status" value="1"/>
</dbReference>
<dbReference type="AlphaFoldDB" id="A0A1Y6EX16"/>
<dbReference type="InterPro" id="IPR015890">
    <property type="entry name" value="Chorismate_C"/>
</dbReference>
<dbReference type="InterPro" id="IPR006805">
    <property type="entry name" value="Anth_synth_I_N"/>
</dbReference>
<evidence type="ECO:0000256" key="2">
    <source>
        <dbReference type="ARBA" id="ARBA00022679"/>
    </source>
</evidence>
<evidence type="ECO:0000313" key="5">
    <source>
        <dbReference type="EMBL" id="SMQ67214.1"/>
    </source>
</evidence>
<evidence type="ECO:0000259" key="4">
    <source>
        <dbReference type="Pfam" id="PF04715"/>
    </source>
</evidence>
<dbReference type="SUPFAM" id="SSF56322">
    <property type="entry name" value="ADC synthase"/>
    <property type="match status" value="1"/>
</dbReference>
<evidence type="ECO:0000256" key="1">
    <source>
        <dbReference type="ARBA" id="ARBA00013139"/>
    </source>
</evidence>
<keyword evidence="6" id="KW-1185">Reference proteome</keyword>
<organism evidence="5 6">
    <name type="scientific">Pseudidiomarina planktonica</name>
    <dbReference type="NCBI Taxonomy" id="1323738"/>
    <lineage>
        <taxon>Bacteria</taxon>
        <taxon>Pseudomonadati</taxon>
        <taxon>Pseudomonadota</taxon>
        <taxon>Gammaproteobacteria</taxon>
        <taxon>Alteromonadales</taxon>
        <taxon>Idiomarinaceae</taxon>
        <taxon>Pseudidiomarina</taxon>
    </lineage>
</organism>
<sequence>MIPCIDSADQTPTATMHSAGRPVCAILTRCFTVVFEEFPVALLAQPVVLKSNLVMLFEHLAGVPWSLFLDTATATHTNARFDMVFYEPVRTYQLSGDTITVGSAVDSAADSTVDNKHDQQRMATCATYPASQWQPLLREDVASLPSYTGPAHLPFQGGLAGAFGYDFGRQLEQLNAQADADIDLPELAVALYHKALIFDKQQQQLYLLAPESQWQQEAALWQGLAERPKQPQPEQSFKLLQPWQSNLTAADYAHKFAQVMQHLRQGDCYQINLAQRFSSCYEGSEWDAYLRLRAHNQGPFSAFMQLETGAILSLSPERFIALDTEGNIETKPIKGTRPRHSNATLDQQAAAELQQASKDRAENVMIVDLLRNDLSRVCDPGSVSVPALFKIESFPAVHHLVSTVHGKLSADHDMLDIIAATFPGGSITGAPKISAMNIIDKLEPHRRSFYCGSMGYISQHGAADTSIMIRTLVCANQQIYCWAGGGLVMDSECAAEYQETFDKVGHILPILAETAETTEPEL</sequence>
<dbReference type="NCBIfam" id="TIGR00553">
    <property type="entry name" value="pabB"/>
    <property type="match status" value="1"/>
</dbReference>
<dbReference type="PRINTS" id="PR00095">
    <property type="entry name" value="ANTSNTHASEI"/>
</dbReference>
<reference evidence="6" key="1">
    <citation type="submission" date="2017-04" db="EMBL/GenBank/DDBJ databases">
        <authorList>
            <person name="Varghese N."/>
            <person name="Submissions S."/>
        </authorList>
    </citation>
    <scope>NUCLEOTIDE SEQUENCE [LARGE SCALE GENOMIC DNA]</scope>
</reference>
<dbReference type="Pfam" id="PF04715">
    <property type="entry name" value="Anth_synt_I_N"/>
    <property type="match status" value="1"/>
</dbReference>
<gene>
    <name evidence="5" type="ORF">SAMN06297229_1597</name>
</gene>
<feature type="domain" description="Anthranilate synthase component I N-terminal" evidence="4">
    <location>
        <begin position="54"/>
        <end position="207"/>
    </location>
</feature>
<dbReference type="GO" id="GO:0000162">
    <property type="term" value="P:L-tryptophan biosynthetic process"/>
    <property type="evidence" value="ECO:0007669"/>
    <property type="project" value="TreeGrafter"/>
</dbReference>
<dbReference type="GO" id="GO:0046820">
    <property type="term" value="F:4-amino-4-deoxychorismate synthase activity"/>
    <property type="evidence" value="ECO:0007669"/>
    <property type="project" value="UniProtKB-EC"/>
</dbReference>
<proteinExistence type="predicted"/>
<dbReference type="InterPro" id="IPR005801">
    <property type="entry name" value="ADC_synthase"/>
</dbReference>
<accession>A0A1Y6EX16</accession>
<protein>
    <recommendedName>
        <fullName evidence="1">aminodeoxychorismate synthase</fullName>
        <ecNumber evidence="1">2.6.1.85</ecNumber>
    </recommendedName>
</protein>
<feature type="domain" description="Chorismate-utilising enzyme C-terminal" evidence="3">
    <location>
        <begin position="250"/>
        <end position="503"/>
    </location>
</feature>
<dbReference type="InterPro" id="IPR019999">
    <property type="entry name" value="Anth_synth_I-like"/>
</dbReference>
<evidence type="ECO:0000313" key="6">
    <source>
        <dbReference type="Proteomes" id="UP000194450"/>
    </source>
</evidence>
<evidence type="ECO:0000259" key="3">
    <source>
        <dbReference type="Pfam" id="PF00425"/>
    </source>
</evidence>
<dbReference type="GO" id="GO:0009396">
    <property type="term" value="P:folic acid-containing compound biosynthetic process"/>
    <property type="evidence" value="ECO:0007669"/>
    <property type="project" value="InterPro"/>
</dbReference>
<dbReference type="Proteomes" id="UP000194450">
    <property type="component" value="Unassembled WGS sequence"/>
</dbReference>
<dbReference type="Gene3D" id="3.60.120.10">
    <property type="entry name" value="Anthranilate synthase"/>
    <property type="match status" value="1"/>
</dbReference>